<evidence type="ECO:0000259" key="1">
    <source>
        <dbReference type="Pfam" id="PF23016"/>
    </source>
</evidence>
<dbReference type="GO" id="GO:0032259">
    <property type="term" value="P:methylation"/>
    <property type="evidence" value="ECO:0007669"/>
    <property type="project" value="UniProtKB-KW"/>
</dbReference>
<evidence type="ECO:0000313" key="2">
    <source>
        <dbReference type="EMBL" id="EJX00463.1"/>
    </source>
</evidence>
<dbReference type="InterPro" id="IPR014776">
    <property type="entry name" value="4pyrrole_Mease_sub2"/>
</dbReference>
<protein>
    <submittedName>
        <fullName evidence="2">Tetrapyrrole (Corrin/porphyrin) methylase family protein</fullName>
    </submittedName>
</protein>
<sequence>MAVKKRALVLYEAPHRVLDLLKDLAMYIAPSRRVIIAREITKKFETFSSLKGETLPEWIKTHNPKGEYVILIDESPEEKLKMSEETIAWLGLLAKEMPVSRLSSIATKATGLSREELYRYICDLK</sequence>
<dbReference type="PANTHER" id="PTHR46111">
    <property type="entry name" value="RIBOSOMAL RNA SMALL SUBUNIT METHYLTRANSFERASE I"/>
    <property type="match status" value="1"/>
</dbReference>
<dbReference type="SUPFAM" id="SSF53790">
    <property type="entry name" value="Tetrapyrrole methylase"/>
    <property type="match status" value="1"/>
</dbReference>
<comment type="caution">
    <text evidence="2">The sequence shown here is derived from an EMBL/GenBank/DDBJ whole genome shotgun (WGS) entry which is preliminary data.</text>
</comment>
<dbReference type="Gene3D" id="3.30.950.10">
    <property type="entry name" value="Methyltransferase, Cobalt-precorrin-4 Transmethylase, Domain 2"/>
    <property type="match status" value="1"/>
</dbReference>
<organism evidence="2">
    <name type="scientific">gut metagenome</name>
    <dbReference type="NCBI Taxonomy" id="749906"/>
    <lineage>
        <taxon>unclassified sequences</taxon>
        <taxon>metagenomes</taxon>
        <taxon>organismal metagenomes</taxon>
    </lineage>
</organism>
<dbReference type="EMBL" id="AMCI01003362">
    <property type="protein sequence ID" value="EJX00463.1"/>
    <property type="molecule type" value="Genomic_DNA"/>
</dbReference>
<dbReference type="InterPro" id="IPR053910">
    <property type="entry name" value="RsmI_HTH"/>
</dbReference>
<feature type="domain" description="RsmI HTH" evidence="1">
    <location>
        <begin position="83"/>
        <end position="125"/>
    </location>
</feature>
<keyword evidence="2" id="KW-0489">Methyltransferase</keyword>
<dbReference type="InterPro" id="IPR008189">
    <property type="entry name" value="rRNA_ssu_MeTfrase_I"/>
</dbReference>
<proteinExistence type="predicted"/>
<dbReference type="PANTHER" id="PTHR46111:SF1">
    <property type="entry name" value="RIBOSOMAL RNA SMALL SUBUNIT METHYLTRANSFERASE I"/>
    <property type="match status" value="1"/>
</dbReference>
<dbReference type="AlphaFoldDB" id="J9GF75"/>
<gene>
    <name evidence="2" type="ORF">EVA_11433</name>
</gene>
<name>J9GF75_9ZZZZ</name>
<accession>J9GF75</accession>
<reference evidence="2" key="1">
    <citation type="journal article" date="2012" name="PLoS ONE">
        <title>Gene sets for utilization of primary and secondary nutrition supplies in the distal gut of endangered iberian lynx.</title>
        <authorList>
            <person name="Alcaide M."/>
            <person name="Messina E."/>
            <person name="Richter M."/>
            <person name="Bargiela R."/>
            <person name="Peplies J."/>
            <person name="Huws S.A."/>
            <person name="Newbold C.J."/>
            <person name="Golyshin P.N."/>
            <person name="Simon M.A."/>
            <person name="Lopez G."/>
            <person name="Yakimov M.M."/>
            <person name="Ferrer M."/>
        </authorList>
    </citation>
    <scope>NUCLEOTIDE SEQUENCE</scope>
</reference>
<dbReference type="GO" id="GO:0008168">
    <property type="term" value="F:methyltransferase activity"/>
    <property type="evidence" value="ECO:0007669"/>
    <property type="project" value="UniProtKB-KW"/>
</dbReference>
<keyword evidence="2" id="KW-0808">Transferase</keyword>
<dbReference type="InterPro" id="IPR035996">
    <property type="entry name" value="4pyrrol_Methylase_sf"/>
</dbReference>
<dbReference type="Pfam" id="PF23016">
    <property type="entry name" value="RsmI_C"/>
    <property type="match status" value="1"/>
</dbReference>